<evidence type="ECO:0000259" key="1">
    <source>
        <dbReference type="PROSITE" id="PS50213"/>
    </source>
</evidence>
<dbReference type="AlphaFoldDB" id="A0A161VTR3"/>
<sequence length="547" mass="57417">MIRFWRWTSASTSLLALGVTFATINPIIVSGQSSIPITPSPALAANLSDISSDYWASPFIQALATRNIISGFPDGTFRPNQPVSRAEFAAMIQSAFNQQPIRQISSQGFRDVPAGLWASSAIKEAYETGFMSGYPGNLFLPNQQIRKVEAIVALTTGLGLQTSDNSLGVVNTYYTDASAIPRYALDNVAAATQANIVVNYPNVSRLNPLDPLTRAEASAILYQALVRQGQMQALTSNVAANNYIVGAAQQTSTAQDIVSIAAASESFRSLTSLLQTAGLAGILQQPGPYTVFAPTDAAFAALPAGTLEELQQPENRELLIKILRYHVVPGEVTANQLSDGELRTFEDVPVNIQVDRATNQIAVNDANVIQPNVQASNGIIHVINEVLIPPNLGVTQEPPAETTPGIAAGTTTRGGSSYVGVAGNIGIAGDSTLSESNYALISKIGLTNTISVRPSVVFGGDTLFLVPITLDFAPRSADPLGGEQLSISPFLGGGVAFGSGGDSDFGFLLTGGVDLPLGNRFTATGTVNATFLDSTDVGLFLGIGYNF</sequence>
<organism evidence="3 4">
    <name type="scientific">Nodularia spumigena CENA596</name>
    <dbReference type="NCBI Taxonomy" id="1819295"/>
    <lineage>
        <taxon>Bacteria</taxon>
        <taxon>Bacillati</taxon>
        <taxon>Cyanobacteriota</taxon>
        <taxon>Cyanophyceae</taxon>
        <taxon>Nostocales</taxon>
        <taxon>Nodulariaceae</taxon>
        <taxon>Nodularia</taxon>
    </lineage>
</organism>
<feature type="domain" description="SLH" evidence="2">
    <location>
        <begin position="43"/>
        <end position="106"/>
    </location>
</feature>
<dbReference type="FunFam" id="2.30.180.10:FF:000032">
    <property type="entry name" value="Fasciclin domain-containing protein, putative"/>
    <property type="match status" value="1"/>
</dbReference>
<feature type="domain" description="SLH" evidence="2">
    <location>
        <begin position="107"/>
        <end position="168"/>
    </location>
</feature>
<dbReference type="RefSeq" id="WP_063872044.1">
    <property type="nucleotide sequence ID" value="NZ_CAWMRI010000072.1"/>
</dbReference>
<dbReference type="InterPro" id="IPR050904">
    <property type="entry name" value="Adhesion/Biosynth-related"/>
</dbReference>
<dbReference type="InterPro" id="IPR001119">
    <property type="entry name" value="SLH_dom"/>
</dbReference>
<dbReference type="SUPFAM" id="SSF82153">
    <property type="entry name" value="FAS1 domain"/>
    <property type="match status" value="1"/>
</dbReference>
<dbReference type="PROSITE" id="PS51272">
    <property type="entry name" value="SLH"/>
    <property type="match status" value="3"/>
</dbReference>
<evidence type="ECO:0000313" key="3">
    <source>
        <dbReference type="EMBL" id="KZL50675.1"/>
    </source>
</evidence>
<evidence type="ECO:0000259" key="2">
    <source>
        <dbReference type="PROSITE" id="PS51272"/>
    </source>
</evidence>
<dbReference type="InterPro" id="IPR000782">
    <property type="entry name" value="FAS1_domain"/>
</dbReference>
<dbReference type="Pfam" id="PF02469">
    <property type="entry name" value="Fasciclin"/>
    <property type="match status" value="1"/>
</dbReference>
<feature type="domain" description="FAS1" evidence="1">
    <location>
        <begin position="254"/>
        <end position="387"/>
    </location>
</feature>
<dbReference type="PROSITE" id="PS50213">
    <property type="entry name" value="FAS1"/>
    <property type="match status" value="1"/>
</dbReference>
<evidence type="ECO:0000313" key="4">
    <source>
        <dbReference type="Proteomes" id="UP000076555"/>
    </source>
</evidence>
<dbReference type="InterPro" id="IPR036378">
    <property type="entry name" value="FAS1_dom_sf"/>
</dbReference>
<accession>A0A161VTR3</accession>
<reference evidence="3 4" key="1">
    <citation type="submission" date="2016-04" db="EMBL/GenBank/DDBJ databases">
        <title>Draft Genome Assembly of the Bloom-forming Cyanobacterium Nodularia spumigena Strain CENA596 in Shrimp Production Ponds.</title>
        <authorList>
            <person name="Popin R.V."/>
            <person name="Rigonato J."/>
            <person name="Abreu V.A."/>
            <person name="Andreote A.P."/>
            <person name="Silveira S.B."/>
            <person name="Odebrecht C."/>
            <person name="Fiore M.F."/>
        </authorList>
    </citation>
    <scope>NUCLEOTIDE SEQUENCE [LARGE SCALE GENOMIC DNA]</scope>
    <source>
        <strain evidence="3 4">CENA596</strain>
    </source>
</reference>
<feature type="domain" description="SLH" evidence="2">
    <location>
        <begin position="171"/>
        <end position="235"/>
    </location>
</feature>
<dbReference type="EMBL" id="LWAJ01000072">
    <property type="protein sequence ID" value="KZL50675.1"/>
    <property type="molecule type" value="Genomic_DNA"/>
</dbReference>
<dbReference type="Gene3D" id="2.30.180.10">
    <property type="entry name" value="FAS1 domain"/>
    <property type="match status" value="1"/>
</dbReference>
<dbReference type="Proteomes" id="UP000076555">
    <property type="component" value="Unassembled WGS sequence"/>
</dbReference>
<comment type="caution">
    <text evidence="3">The sequence shown here is derived from an EMBL/GenBank/DDBJ whole genome shotgun (WGS) entry which is preliminary data.</text>
</comment>
<protein>
    <submittedName>
        <fullName evidence="3">Beta-Ig-H3/fasciclin</fullName>
    </submittedName>
</protein>
<proteinExistence type="predicted"/>
<gene>
    <name evidence="3" type="ORF">A2T98_06400</name>
</gene>
<dbReference type="OrthoDB" id="9759810at2"/>
<dbReference type="PANTHER" id="PTHR10900:SF77">
    <property type="entry name" value="FI19380P1"/>
    <property type="match status" value="1"/>
</dbReference>
<name>A0A161VTR3_NODSP</name>
<dbReference type="Pfam" id="PF00395">
    <property type="entry name" value="SLH"/>
    <property type="match status" value="3"/>
</dbReference>
<dbReference type="PANTHER" id="PTHR10900">
    <property type="entry name" value="PERIOSTIN-RELATED"/>
    <property type="match status" value="1"/>
</dbReference>
<dbReference type="SMART" id="SM00554">
    <property type="entry name" value="FAS1"/>
    <property type="match status" value="1"/>
</dbReference>